<dbReference type="InterPro" id="IPR017972">
    <property type="entry name" value="Cyt_P450_CS"/>
</dbReference>
<reference evidence="9" key="1">
    <citation type="submission" date="2017-09" db="EMBL/GenBank/DDBJ databases">
        <title>Complete Genome Sequence of ansamitocin-producing Bacterium Actinosynnema pretiosum X47.</title>
        <authorList>
            <person name="Cao G."/>
            <person name="Zong G."/>
            <person name="Zhong C."/>
            <person name="Fu J."/>
        </authorList>
    </citation>
    <scope>NUCLEOTIDE SEQUENCE [LARGE SCALE GENOMIC DNA]</scope>
    <source>
        <strain evidence="9">X47</strain>
    </source>
</reference>
<dbReference type="KEGG" id="apre:CNX65_18495"/>
<organism evidence="9 10">
    <name type="scientific">Actinosynnema pretiosum</name>
    <dbReference type="NCBI Taxonomy" id="42197"/>
    <lineage>
        <taxon>Bacteria</taxon>
        <taxon>Bacillati</taxon>
        <taxon>Actinomycetota</taxon>
        <taxon>Actinomycetes</taxon>
        <taxon>Pseudonocardiales</taxon>
        <taxon>Pseudonocardiaceae</taxon>
        <taxon>Actinosynnema</taxon>
    </lineage>
</organism>
<dbReference type="AlphaFoldDB" id="A0A290Z7P5"/>
<evidence type="ECO:0000256" key="5">
    <source>
        <dbReference type="ARBA" id="ARBA00023004"/>
    </source>
</evidence>
<evidence type="ECO:0000256" key="4">
    <source>
        <dbReference type="ARBA" id="ARBA00023002"/>
    </source>
</evidence>
<dbReference type="RefSeq" id="WP_096494739.1">
    <property type="nucleotide sequence ID" value="NZ_CP023445.1"/>
</dbReference>
<dbReference type="PANTHER" id="PTHR46696:SF1">
    <property type="entry name" value="CYTOCHROME P450 YJIB-RELATED"/>
    <property type="match status" value="1"/>
</dbReference>
<dbReference type="InterPro" id="IPR001128">
    <property type="entry name" value="Cyt_P450"/>
</dbReference>
<dbReference type="PROSITE" id="PS00086">
    <property type="entry name" value="CYTOCHROME_P450"/>
    <property type="match status" value="1"/>
</dbReference>
<keyword evidence="2 7" id="KW-0349">Heme</keyword>
<dbReference type="GO" id="GO:0016705">
    <property type="term" value="F:oxidoreductase activity, acting on paired donors, with incorporation or reduction of molecular oxygen"/>
    <property type="evidence" value="ECO:0007669"/>
    <property type="project" value="InterPro"/>
</dbReference>
<evidence type="ECO:0000256" key="7">
    <source>
        <dbReference type="RuleBase" id="RU000461"/>
    </source>
</evidence>
<evidence type="ECO:0000256" key="1">
    <source>
        <dbReference type="ARBA" id="ARBA00010617"/>
    </source>
</evidence>
<dbReference type="GO" id="GO:0004497">
    <property type="term" value="F:monooxygenase activity"/>
    <property type="evidence" value="ECO:0007669"/>
    <property type="project" value="UniProtKB-KW"/>
</dbReference>
<keyword evidence="3 7" id="KW-0479">Metal-binding</keyword>
<dbReference type="Gene3D" id="1.10.630.10">
    <property type="entry name" value="Cytochrome P450"/>
    <property type="match status" value="1"/>
</dbReference>
<keyword evidence="5 7" id="KW-0408">Iron</keyword>
<dbReference type="InterPro" id="IPR036396">
    <property type="entry name" value="Cyt_P450_sf"/>
</dbReference>
<dbReference type="PANTHER" id="PTHR46696">
    <property type="entry name" value="P450, PUTATIVE (EUROFUNG)-RELATED"/>
    <property type="match status" value="1"/>
</dbReference>
<proteinExistence type="inferred from homology"/>
<dbReference type="SUPFAM" id="SSF48264">
    <property type="entry name" value="Cytochrome P450"/>
    <property type="match status" value="1"/>
</dbReference>
<feature type="region of interest" description="Disordered" evidence="8">
    <location>
        <begin position="60"/>
        <end position="79"/>
    </location>
</feature>
<keyword evidence="10" id="KW-1185">Reference proteome</keyword>
<evidence type="ECO:0000256" key="2">
    <source>
        <dbReference type="ARBA" id="ARBA00022617"/>
    </source>
</evidence>
<accession>A0A290Z7P5</accession>
<dbReference type="PRINTS" id="PR00359">
    <property type="entry name" value="BP450"/>
</dbReference>
<keyword evidence="4 7" id="KW-0560">Oxidoreductase</keyword>
<dbReference type="EMBL" id="CP023445">
    <property type="protein sequence ID" value="ATE55028.1"/>
    <property type="molecule type" value="Genomic_DNA"/>
</dbReference>
<evidence type="ECO:0000256" key="8">
    <source>
        <dbReference type="SAM" id="MobiDB-lite"/>
    </source>
</evidence>
<protein>
    <submittedName>
        <fullName evidence="9">Cytochrome P450</fullName>
    </submittedName>
</protein>
<evidence type="ECO:0000256" key="6">
    <source>
        <dbReference type="ARBA" id="ARBA00023033"/>
    </source>
</evidence>
<dbReference type="PRINTS" id="PR00385">
    <property type="entry name" value="P450"/>
</dbReference>
<dbReference type="GO" id="GO:0005506">
    <property type="term" value="F:iron ion binding"/>
    <property type="evidence" value="ECO:0007669"/>
    <property type="project" value="InterPro"/>
</dbReference>
<dbReference type="InterPro" id="IPR002397">
    <property type="entry name" value="Cyt_P450_B"/>
</dbReference>
<dbReference type="CDD" id="cd11030">
    <property type="entry name" value="CYP105-like"/>
    <property type="match status" value="1"/>
</dbReference>
<comment type="similarity">
    <text evidence="1 7">Belongs to the cytochrome P450 family.</text>
</comment>
<dbReference type="GO" id="GO:0020037">
    <property type="term" value="F:heme binding"/>
    <property type="evidence" value="ECO:0007669"/>
    <property type="project" value="InterPro"/>
</dbReference>
<sequence length="397" mass="43299">MTESAILPVPRDQRAHPLGPPAGMVEALGHGPVRMVWPNGVPAWVISSYSGVRTVLSDPRFTSMREGGPDMRASGDTIIGEKRPGNINVLDGAEHMRLRRPLSRAFMVKKMNAMRPFIQRVVDEHLDDMERSGAPADLVSAFCLPIPSLVIAELLGVPTEHQPLFQATARGMFGVDNAKEDYLRNAAELAGVLVPVVEARKREGTSDDLIGLMANETDFELDELLFLAIGLLAAGHETTSGAIGLFALTLFENPEQRAVLQADPDRVDVIVEELLRYSQGRLGGAALARRALQDVELDGVTIREGEWVTVSLTANLDDALCEQAGELDLTRKSVAHLGFGFGPHQCLGANLARTELQIMLRSLFTRFPDLAPAVPVPQMRFRTDSITYSAVEIPVVW</sequence>
<evidence type="ECO:0000313" key="10">
    <source>
        <dbReference type="Proteomes" id="UP000218505"/>
    </source>
</evidence>
<dbReference type="FunFam" id="1.10.630.10:FF:000018">
    <property type="entry name" value="Cytochrome P450 monooxygenase"/>
    <property type="match status" value="1"/>
</dbReference>
<gene>
    <name evidence="9" type="ORF">CNX65_18495</name>
</gene>
<evidence type="ECO:0000313" key="9">
    <source>
        <dbReference type="EMBL" id="ATE55028.1"/>
    </source>
</evidence>
<dbReference type="Pfam" id="PF00067">
    <property type="entry name" value="p450"/>
    <property type="match status" value="1"/>
</dbReference>
<name>A0A290Z7P5_9PSEU</name>
<evidence type="ECO:0000256" key="3">
    <source>
        <dbReference type="ARBA" id="ARBA00022723"/>
    </source>
</evidence>
<keyword evidence="6 7" id="KW-0503">Monooxygenase</keyword>
<dbReference type="Proteomes" id="UP000218505">
    <property type="component" value="Chromosome"/>
</dbReference>